<dbReference type="Proteomes" id="UP000221947">
    <property type="component" value="Segment"/>
</dbReference>
<accession>A0A0F6SIJ6</accession>
<protein>
    <submittedName>
        <fullName evidence="2">Uncharacterized protein</fullName>
    </submittedName>
</protein>
<keyword evidence="3" id="KW-1185">Reference proteome</keyword>
<name>A0A0F6SIJ6_9CAUD</name>
<proteinExistence type="predicted"/>
<evidence type="ECO:0000313" key="3">
    <source>
        <dbReference type="Proteomes" id="UP000221947"/>
    </source>
</evidence>
<reference evidence="2 3" key="1">
    <citation type="submission" date="2015-04" db="EMBL/GenBank/DDBJ databases">
        <authorList>
            <person name="Schouten J.T."/>
            <person name="Crockett J.T."/>
            <person name="Hodson T.S."/>
            <person name="Hyde J.R."/>
            <person name="Smith T.A."/>
            <person name="Merrill B.D."/>
            <person name="Crook M.B."/>
            <person name="Griffitts J.S."/>
            <person name="Burnett S.H."/>
            <person name="Grose J.H."/>
            <person name="Breakwell D.P."/>
        </authorList>
    </citation>
    <scope>NUCLEOTIDE SEQUENCE [LARGE SCALE GENOMIC DNA]</scope>
</reference>
<dbReference type="EMBL" id="KR052480">
    <property type="protein sequence ID" value="AKF12568.1"/>
    <property type="molecule type" value="Genomic_DNA"/>
</dbReference>
<evidence type="ECO:0000313" key="2">
    <source>
        <dbReference type="EMBL" id="AKF12568.1"/>
    </source>
</evidence>
<feature type="region of interest" description="Disordered" evidence="1">
    <location>
        <begin position="1"/>
        <end position="34"/>
    </location>
</feature>
<gene>
    <name evidence="2" type="ORF">PHIM7_20</name>
</gene>
<sequence length="50" mass="6181">MGSIMDQERPWERDDWAEVSRKQAQESMKSREKLSRQLIERMFPNREKKK</sequence>
<organism evidence="2 3">
    <name type="scientific">Sinorhizobium phage phiM7</name>
    <dbReference type="NCBI Taxonomy" id="1647403"/>
    <lineage>
        <taxon>Viruses</taxon>
        <taxon>Duplodnaviria</taxon>
        <taxon>Heunggongvirae</taxon>
        <taxon>Uroviricota</taxon>
        <taxon>Caudoviricetes</taxon>
        <taxon>Emdodecavirus</taxon>
        <taxon>Emdodecavirus M7</taxon>
    </lineage>
</organism>
<evidence type="ECO:0000256" key="1">
    <source>
        <dbReference type="SAM" id="MobiDB-lite"/>
    </source>
</evidence>